<dbReference type="EMBL" id="NRSJ01000021">
    <property type="protein sequence ID" value="MBK1705344.1"/>
    <property type="molecule type" value="Genomic_DNA"/>
</dbReference>
<reference evidence="2" key="2">
    <citation type="journal article" date="2020" name="Microorganisms">
        <title>Osmotic Adaptation and Compatible Solute Biosynthesis of Phototrophic Bacteria as Revealed from Genome Analyses.</title>
        <authorList>
            <person name="Imhoff J.F."/>
            <person name="Rahn T."/>
            <person name="Kunzel S."/>
            <person name="Keller A."/>
            <person name="Neulinger S.C."/>
        </authorList>
    </citation>
    <scope>NUCLEOTIDE SEQUENCE</scope>
    <source>
        <strain evidence="2">DSM 11080</strain>
    </source>
</reference>
<dbReference type="SMART" id="SM00986">
    <property type="entry name" value="UDG"/>
    <property type="match status" value="1"/>
</dbReference>
<dbReference type="NCBIfam" id="TIGR04274">
    <property type="entry name" value="hypoxanDNAglyco"/>
    <property type="match status" value="1"/>
</dbReference>
<accession>A0AAJ0U4X4</accession>
<dbReference type="InterPro" id="IPR036895">
    <property type="entry name" value="Uracil-DNA_glycosylase-like_sf"/>
</dbReference>
<evidence type="ECO:0000313" key="2">
    <source>
        <dbReference type="EMBL" id="MBK1705344.1"/>
    </source>
</evidence>
<dbReference type="Pfam" id="PF03167">
    <property type="entry name" value="UDG"/>
    <property type="match status" value="1"/>
</dbReference>
<name>A0AAJ0U4X4_9GAMM</name>
<dbReference type="InterPro" id="IPR026353">
    <property type="entry name" value="Hypoxan-DNA_Glyclase"/>
</dbReference>
<gene>
    <name evidence="2" type="ORF">CKO40_12500</name>
</gene>
<dbReference type="CDD" id="cd10032">
    <property type="entry name" value="UDG-F6_HDG"/>
    <property type="match status" value="1"/>
</dbReference>
<keyword evidence="3" id="KW-1185">Reference proteome</keyword>
<organism evidence="2 3">
    <name type="scientific">Halochromatium glycolicum</name>
    <dbReference type="NCBI Taxonomy" id="85075"/>
    <lineage>
        <taxon>Bacteria</taxon>
        <taxon>Pseudomonadati</taxon>
        <taxon>Pseudomonadota</taxon>
        <taxon>Gammaproteobacteria</taxon>
        <taxon>Chromatiales</taxon>
        <taxon>Chromatiaceae</taxon>
        <taxon>Halochromatium</taxon>
    </lineage>
</organism>
<dbReference type="AlphaFoldDB" id="A0AAJ0U4X4"/>
<dbReference type="Gene3D" id="3.40.470.10">
    <property type="entry name" value="Uracil-DNA glycosylase-like domain"/>
    <property type="match status" value="1"/>
</dbReference>
<dbReference type="InterPro" id="IPR005122">
    <property type="entry name" value="Uracil-DNA_glycosylase-like"/>
</dbReference>
<dbReference type="RefSeq" id="WP_200346557.1">
    <property type="nucleotide sequence ID" value="NZ_NRSJ01000021.1"/>
</dbReference>
<dbReference type="SMART" id="SM00987">
    <property type="entry name" value="UreE_C"/>
    <property type="match status" value="1"/>
</dbReference>
<sequence length="201" mass="22179">MGPQIGRAEVSSAQDRLKAAFPPVVGEGARLLILGSMPGEMSLSQGQYYAHPRNGFWPILCQLLGVAPTASYAERCAALVAHRIALWDVIAFCERPGSLDQAIRQQSIVVNDFAAFFATYPEIDRLVFNGGTAEREYRRRVRPALPLKHQGIRCHRLPSTSPAHATLSLDQKLAAWREILQWLGEPSMKADQNGRSSRASD</sequence>
<evidence type="ECO:0000313" key="3">
    <source>
        <dbReference type="Proteomes" id="UP001296776"/>
    </source>
</evidence>
<dbReference type="SUPFAM" id="SSF52141">
    <property type="entry name" value="Uracil-DNA glycosylase-like"/>
    <property type="match status" value="1"/>
</dbReference>
<reference evidence="2" key="1">
    <citation type="submission" date="2017-08" db="EMBL/GenBank/DDBJ databases">
        <authorList>
            <person name="Imhoff J.F."/>
            <person name="Rahn T."/>
            <person name="Kuenzel S."/>
            <person name="Neulinger S.C."/>
        </authorList>
    </citation>
    <scope>NUCLEOTIDE SEQUENCE</scope>
    <source>
        <strain evidence="2">DSM 11080</strain>
    </source>
</reference>
<proteinExistence type="predicted"/>
<feature type="domain" description="Uracil-DNA glycosylase-like" evidence="1">
    <location>
        <begin position="22"/>
        <end position="180"/>
    </location>
</feature>
<evidence type="ECO:0000259" key="1">
    <source>
        <dbReference type="SMART" id="SM00986"/>
    </source>
</evidence>
<protein>
    <submittedName>
        <fullName evidence="2">DNA-deoxyinosine glycosylase</fullName>
    </submittedName>
</protein>
<comment type="caution">
    <text evidence="2">The sequence shown here is derived from an EMBL/GenBank/DDBJ whole genome shotgun (WGS) entry which is preliminary data.</text>
</comment>
<dbReference type="Proteomes" id="UP001296776">
    <property type="component" value="Unassembled WGS sequence"/>
</dbReference>